<protein>
    <submittedName>
        <fullName evidence="5">MarR family transcriptional regulator</fullName>
    </submittedName>
</protein>
<organism evidence="5 6">
    <name type="scientific">Croceibacterium soli</name>
    <dbReference type="NCBI Taxonomy" id="1739690"/>
    <lineage>
        <taxon>Bacteria</taxon>
        <taxon>Pseudomonadati</taxon>
        <taxon>Pseudomonadota</taxon>
        <taxon>Alphaproteobacteria</taxon>
        <taxon>Sphingomonadales</taxon>
        <taxon>Erythrobacteraceae</taxon>
        <taxon>Croceibacterium</taxon>
    </lineage>
</organism>
<dbReference type="SUPFAM" id="SSF46785">
    <property type="entry name" value="Winged helix' DNA-binding domain"/>
    <property type="match status" value="1"/>
</dbReference>
<evidence type="ECO:0000313" key="6">
    <source>
        <dbReference type="Proteomes" id="UP000469159"/>
    </source>
</evidence>
<keyword evidence="3" id="KW-0804">Transcription</keyword>
<evidence type="ECO:0000313" key="5">
    <source>
        <dbReference type="EMBL" id="MXP41734.1"/>
    </source>
</evidence>
<dbReference type="PANTHER" id="PTHR35790:SF4">
    <property type="entry name" value="HTH-TYPE TRANSCRIPTIONAL REGULATOR PCHR"/>
    <property type="match status" value="1"/>
</dbReference>
<accession>A0A6I4UV72</accession>
<dbReference type="InterPro" id="IPR036388">
    <property type="entry name" value="WH-like_DNA-bd_sf"/>
</dbReference>
<dbReference type="PRINTS" id="PR00598">
    <property type="entry name" value="HTHMARR"/>
</dbReference>
<dbReference type="InterPro" id="IPR052067">
    <property type="entry name" value="Metal_resp_HTH_trans_reg"/>
</dbReference>
<comment type="caution">
    <text evidence="5">The sequence shown here is derived from an EMBL/GenBank/DDBJ whole genome shotgun (WGS) entry which is preliminary data.</text>
</comment>
<dbReference type="Proteomes" id="UP000469159">
    <property type="component" value="Unassembled WGS sequence"/>
</dbReference>
<dbReference type="InterPro" id="IPR036390">
    <property type="entry name" value="WH_DNA-bd_sf"/>
</dbReference>
<reference evidence="5 6" key="1">
    <citation type="submission" date="2019-12" db="EMBL/GenBank/DDBJ databases">
        <title>Genomic-based taxomic classification of the family Erythrobacteraceae.</title>
        <authorList>
            <person name="Xu L."/>
        </authorList>
    </citation>
    <scope>NUCLEOTIDE SEQUENCE [LARGE SCALE GENOMIC DNA]</scope>
    <source>
        <strain evidence="5 6">MCCC 1K02066</strain>
    </source>
</reference>
<dbReference type="PROSITE" id="PS50995">
    <property type="entry name" value="HTH_MARR_2"/>
    <property type="match status" value="1"/>
</dbReference>
<proteinExistence type="predicted"/>
<evidence type="ECO:0000259" key="4">
    <source>
        <dbReference type="PROSITE" id="PS50995"/>
    </source>
</evidence>
<evidence type="ECO:0000256" key="2">
    <source>
        <dbReference type="ARBA" id="ARBA00023125"/>
    </source>
</evidence>
<keyword evidence="6" id="KW-1185">Reference proteome</keyword>
<keyword evidence="1" id="KW-0805">Transcription regulation</keyword>
<dbReference type="SMART" id="SM00347">
    <property type="entry name" value="HTH_MARR"/>
    <property type="match status" value="1"/>
</dbReference>
<dbReference type="Pfam" id="PF12802">
    <property type="entry name" value="MarR_2"/>
    <property type="match status" value="1"/>
</dbReference>
<keyword evidence="2" id="KW-0238">DNA-binding</keyword>
<dbReference type="Gene3D" id="1.10.10.10">
    <property type="entry name" value="Winged helix-like DNA-binding domain superfamily/Winged helix DNA-binding domain"/>
    <property type="match status" value="1"/>
</dbReference>
<name>A0A6I4UV72_9SPHN</name>
<dbReference type="OrthoDB" id="8906692at2"/>
<evidence type="ECO:0000256" key="3">
    <source>
        <dbReference type="ARBA" id="ARBA00023163"/>
    </source>
</evidence>
<dbReference type="InterPro" id="IPR000835">
    <property type="entry name" value="HTH_MarR-typ"/>
</dbReference>
<dbReference type="GO" id="GO:0003700">
    <property type="term" value="F:DNA-binding transcription factor activity"/>
    <property type="evidence" value="ECO:0007669"/>
    <property type="project" value="InterPro"/>
</dbReference>
<sequence>MKQSMRLADFLPYRLSTTSNAVSGRISQEYRTRFGLSVPEWRVMAVLGDAGPMTQRELTQHTVMDKVAVNRACKVLEERGLAVRQPNASDGRSHLLDLTEAGREVHGQIMPLALEMERRLFASFTEEEVDTFRSLLKRVRDEVDDLDADDIDSGNFGVE</sequence>
<dbReference type="RefSeq" id="WP_160746581.1">
    <property type="nucleotide sequence ID" value="NZ_WTYK01000004.1"/>
</dbReference>
<evidence type="ECO:0000256" key="1">
    <source>
        <dbReference type="ARBA" id="ARBA00023015"/>
    </source>
</evidence>
<feature type="domain" description="HTH marR-type" evidence="4">
    <location>
        <begin position="8"/>
        <end position="141"/>
    </location>
</feature>
<gene>
    <name evidence="5" type="ORF">GRI75_08770</name>
</gene>
<dbReference type="AlphaFoldDB" id="A0A6I4UV72"/>
<dbReference type="EMBL" id="WTYK01000004">
    <property type="protein sequence ID" value="MXP41734.1"/>
    <property type="molecule type" value="Genomic_DNA"/>
</dbReference>
<dbReference type="PANTHER" id="PTHR35790">
    <property type="entry name" value="HTH-TYPE TRANSCRIPTIONAL REGULATOR PCHR"/>
    <property type="match status" value="1"/>
</dbReference>
<dbReference type="GO" id="GO:0003677">
    <property type="term" value="F:DNA binding"/>
    <property type="evidence" value="ECO:0007669"/>
    <property type="project" value="UniProtKB-KW"/>
</dbReference>